<evidence type="ECO:0000313" key="1">
    <source>
        <dbReference type="EMBL" id="CAG5138377.1"/>
    </source>
</evidence>
<evidence type="ECO:0000313" key="2">
    <source>
        <dbReference type="Proteomes" id="UP000676310"/>
    </source>
</evidence>
<sequence>MAKHSTFALDLEISKAWPGLLESTFALDLEISKAWPIFLKWRNRWLQASAWCSWFITFDCNSKLLSKGP</sequence>
<proteinExistence type="predicted"/>
<dbReference type="GeneID" id="67014874"/>
<organism evidence="1 2">
    <name type="scientific">Alternaria atra</name>
    <dbReference type="NCBI Taxonomy" id="119953"/>
    <lineage>
        <taxon>Eukaryota</taxon>
        <taxon>Fungi</taxon>
        <taxon>Dikarya</taxon>
        <taxon>Ascomycota</taxon>
        <taxon>Pezizomycotina</taxon>
        <taxon>Dothideomycetes</taxon>
        <taxon>Pleosporomycetidae</taxon>
        <taxon>Pleosporales</taxon>
        <taxon>Pleosporineae</taxon>
        <taxon>Pleosporaceae</taxon>
        <taxon>Alternaria</taxon>
        <taxon>Alternaria sect. Ulocladioides</taxon>
    </lineage>
</organism>
<reference evidence="1" key="1">
    <citation type="submission" date="2021-05" db="EMBL/GenBank/DDBJ databases">
        <authorList>
            <person name="Stam R."/>
        </authorList>
    </citation>
    <scope>NUCLEOTIDE SEQUENCE</scope>
    <source>
        <strain evidence="1">CS162</strain>
    </source>
</reference>
<comment type="caution">
    <text evidence="1">The sequence shown here is derived from an EMBL/GenBank/DDBJ whole genome shotgun (WGS) entry which is preliminary data.</text>
</comment>
<accession>A0A8J2HV65</accession>
<dbReference type="EMBL" id="CAJRGZ010000014">
    <property type="protein sequence ID" value="CAG5138377.1"/>
    <property type="molecule type" value="Genomic_DNA"/>
</dbReference>
<dbReference type="Proteomes" id="UP000676310">
    <property type="component" value="Unassembled WGS sequence"/>
</dbReference>
<name>A0A8J2HV65_9PLEO</name>
<dbReference type="RefSeq" id="XP_043163861.1">
    <property type="nucleotide sequence ID" value="XM_043307926.1"/>
</dbReference>
<keyword evidence="2" id="KW-1185">Reference proteome</keyword>
<gene>
    <name evidence="1" type="ORF">ALTATR162_LOCUS333</name>
</gene>
<protein>
    <submittedName>
        <fullName evidence="1">Uncharacterized protein</fullName>
    </submittedName>
</protein>
<dbReference type="AlphaFoldDB" id="A0A8J2HV65"/>